<keyword evidence="1" id="KW-0472">Membrane</keyword>
<gene>
    <name evidence="3" type="ORF">ACFSTF_00435</name>
</gene>
<dbReference type="Proteomes" id="UP001597458">
    <property type="component" value="Unassembled WGS sequence"/>
</dbReference>
<dbReference type="PIRSF" id="PIRSF019083">
    <property type="entry name" value="UCP019083_VanZ"/>
    <property type="match status" value="1"/>
</dbReference>
<evidence type="ECO:0000256" key="1">
    <source>
        <dbReference type="SAM" id="Phobius"/>
    </source>
</evidence>
<dbReference type="NCBIfam" id="NF037970">
    <property type="entry name" value="vanZ_1"/>
    <property type="match status" value="1"/>
</dbReference>
<proteinExistence type="predicted"/>
<evidence type="ECO:0000259" key="2">
    <source>
        <dbReference type="Pfam" id="PF04892"/>
    </source>
</evidence>
<feature type="transmembrane region" description="Helical" evidence="1">
    <location>
        <begin position="141"/>
        <end position="162"/>
    </location>
</feature>
<keyword evidence="4" id="KW-1185">Reference proteome</keyword>
<reference evidence="4" key="1">
    <citation type="journal article" date="2019" name="Int. J. Syst. Evol. Microbiol.">
        <title>The Global Catalogue of Microorganisms (GCM) 10K type strain sequencing project: providing services to taxonomists for standard genome sequencing and annotation.</title>
        <authorList>
            <consortium name="The Broad Institute Genomics Platform"/>
            <consortium name="The Broad Institute Genome Sequencing Center for Infectious Disease"/>
            <person name="Wu L."/>
            <person name="Ma J."/>
        </authorList>
    </citation>
    <scope>NUCLEOTIDE SEQUENCE [LARGE SCALE GENOMIC DNA]</scope>
    <source>
        <strain evidence="4">TISTR 2241</strain>
    </source>
</reference>
<comment type="caution">
    <text evidence="3">The sequence shown here is derived from an EMBL/GenBank/DDBJ whole genome shotgun (WGS) entry which is preliminary data.</text>
</comment>
<keyword evidence="1" id="KW-1133">Transmembrane helix</keyword>
<organism evidence="3 4">
    <name type="scientific">Terrilactibacillus laevilacticus</name>
    <dbReference type="NCBI Taxonomy" id="1380157"/>
    <lineage>
        <taxon>Bacteria</taxon>
        <taxon>Bacillati</taxon>
        <taxon>Bacillota</taxon>
        <taxon>Bacilli</taxon>
        <taxon>Bacillales</taxon>
        <taxon>Bacillaceae</taxon>
        <taxon>Terrilactibacillus</taxon>
    </lineage>
</organism>
<dbReference type="RefSeq" id="WP_141191054.1">
    <property type="nucleotide sequence ID" value="NZ_JBHUMR010000001.1"/>
</dbReference>
<feature type="transmembrane region" description="Helical" evidence="1">
    <location>
        <begin position="104"/>
        <end position="121"/>
    </location>
</feature>
<evidence type="ECO:0000313" key="3">
    <source>
        <dbReference type="EMBL" id="MFD2615811.1"/>
    </source>
</evidence>
<sequence>MRHRFGFYFWLILILILIAAIFQASNTPYQQQNIQPFLRSHFDWNANTLPHVSFLYDGTLVTTQDPYAFIEFVIRKMSHVTEYAVLTFLFVNLLLSTRLMRRTAVFFGLLLPFLYACIDEFHQRFIPGRTGHLIDVITFDLAGMVIGLVIALIFRCIFLVLFSSNNNVSKPRNIKK</sequence>
<evidence type="ECO:0000313" key="4">
    <source>
        <dbReference type="Proteomes" id="UP001597458"/>
    </source>
</evidence>
<dbReference type="Pfam" id="PF04892">
    <property type="entry name" value="VanZ"/>
    <property type="match status" value="1"/>
</dbReference>
<protein>
    <submittedName>
        <fullName evidence="3">VanZ family protein</fullName>
    </submittedName>
</protein>
<dbReference type="InterPro" id="IPR016747">
    <property type="entry name" value="Phosphotransbutyrylase"/>
</dbReference>
<feature type="transmembrane region" description="Helical" evidence="1">
    <location>
        <begin position="80"/>
        <end position="97"/>
    </location>
</feature>
<dbReference type="EMBL" id="JBHUMR010000001">
    <property type="protein sequence ID" value="MFD2615811.1"/>
    <property type="molecule type" value="Genomic_DNA"/>
</dbReference>
<keyword evidence="1" id="KW-0812">Transmembrane</keyword>
<feature type="transmembrane region" description="Helical" evidence="1">
    <location>
        <begin position="7"/>
        <end position="25"/>
    </location>
</feature>
<dbReference type="InterPro" id="IPR006976">
    <property type="entry name" value="VanZ-like"/>
</dbReference>
<name>A0ABW5PLI6_9BACI</name>
<feature type="domain" description="VanZ-like" evidence="2">
    <location>
        <begin position="10"/>
        <end position="155"/>
    </location>
</feature>
<accession>A0ABW5PLI6</accession>